<keyword evidence="8" id="KW-1133">Transmembrane helix</keyword>
<evidence type="ECO:0000256" key="11">
    <source>
        <dbReference type="ARBA" id="ARBA00023136"/>
    </source>
</evidence>
<protein>
    <recommendedName>
        <fullName evidence="3">Mitochondrial import inner membrane translocase subunit TIM54</fullName>
    </recommendedName>
</protein>
<dbReference type="eggNOG" id="ENOG502QPMQ">
    <property type="taxonomic scope" value="Eukaryota"/>
</dbReference>
<keyword evidence="6" id="KW-0999">Mitochondrion inner membrane</keyword>
<organism evidence="12 13">
    <name type="scientific">Pichia kudriavzevii</name>
    <name type="common">Yeast</name>
    <name type="synonym">Issatchenkia orientalis</name>
    <dbReference type="NCBI Taxonomy" id="4909"/>
    <lineage>
        <taxon>Eukaryota</taxon>
        <taxon>Fungi</taxon>
        <taxon>Dikarya</taxon>
        <taxon>Ascomycota</taxon>
        <taxon>Saccharomycotina</taxon>
        <taxon>Pichiomycetes</taxon>
        <taxon>Pichiales</taxon>
        <taxon>Pichiaceae</taxon>
        <taxon>Pichia</taxon>
    </lineage>
</organism>
<dbReference type="EMBL" id="JQFK01000028">
    <property type="protein sequence ID" value="KGK37865.1"/>
    <property type="molecule type" value="Genomic_DNA"/>
</dbReference>
<dbReference type="PANTHER" id="PTHR12358">
    <property type="entry name" value="SPHINGOSINE KINASE"/>
    <property type="match status" value="1"/>
</dbReference>
<evidence type="ECO:0000313" key="13">
    <source>
        <dbReference type="Proteomes" id="UP000029867"/>
    </source>
</evidence>
<evidence type="ECO:0000256" key="9">
    <source>
        <dbReference type="ARBA" id="ARBA00023010"/>
    </source>
</evidence>
<evidence type="ECO:0000256" key="5">
    <source>
        <dbReference type="ARBA" id="ARBA00022692"/>
    </source>
</evidence>
<dbReference type="AlphaFoldDB" id="A0A099NZ32"/>
<keyword evidence="5" id="KW-0812">Transmembrane</keyword>
<dbReference type="InterPro" id="IPR050187">
    <property type="entry name" value="Lipid_Phosphate_FormReg"/>
</dbReference>
<evidence type="ECO:0000256" key="4">
    <source>
        <dbReference type="ARBA" id="ARBA00022448"/>
    </source>
</evidence>
<evidence type="ECO:0000256" key="1">
    <source>
        <dbReference type="ARBA" id="ARBA00004434"/>
    </source>
</evidence>
<evidence type="ECO:0000256" key="3">
    <source>
        <dbReference type="ARBA" id="ARBA00020796"/>
    </source>
</evidence>
<comment type="caution">
    <text evidence="12">The sequence shown here is derived from an EMBL/GenBank/DDBJ whole genome shotgun (WGS) entry which is preliminary data.</text>
</comment>
<dbReference type="Proteomes" id="UP000029867">
    <property type="component" value="Unassembled WGS sequence"/>
</dbReference>
<reference evidence="13" key="1">
    <citation type="journal article" date="2014" name="Microb. Cell Fact.">
        <title>Exploiting Issatchenkia orientalis SD108 for succinic acid production.</title>
        <authorList>
            <person name="Xiao H."/>
            <person name="Shao Z."/>
            <person name="Jiang Y."/>
            <person name="Dole S."/>
            <person name="Zhao H."/>
        </authorList>
    </citation>
    <scope>NUCLEOTIDE SEQUENCE [LARGE SCALE GENOMIC DNA]</scope>
    <source>
        <strain evidence="13">SD108</strain>
    </source>
</reference>
<evidence type="ECO:0000313" key="12">
    <source>
        <dbReference type="EMBL" id="KGK37865.1"/>
    </source>
</evidence>
<dbReference type="InterPro" id="IPR021056">
    <property type="entry name" value="Mt_import_IM_translocase_Tim54"/>
</dbReference>
<keyword evidence="10" id="KW-0496">Mitochondrion</keyword>
<name>A0A099NZ32_PICKU</name>
<evidence type="ECO:0000256" key="2">
    <source>
        <dbReference type="ARBA" id="ARBA00006355"/>
    </source>
</evidence>
<keyword evidence="9" id="KW-0811">Translocation</keyword>
<proteinExistence type="inferred from homology"/>
<evidence type="ECO:0000256" key="7">
    <source>
        <dbReference type="ARBA" id="ARBA00022927"/>
    </source>
</evidence>
<dbReference type="HOGENOM" id="CLU_039097_0_0_1"/>
<dbReference type="VEuPathDB" id="FungiDB:C5L36_0D06160"/>
<sequence>MAYSNPAFAAMGIKSFKLPSRNWLIFWSVAGTLTGGIIYDKWRQRVLRDEYMKEFSKLGNQEFPINERPRRLRIYVAPPPNDYLDESLKYLRRFVKPILNSSGIDFQIVTMEKQGDIRFRVAQEIRDLRKSIIERESSKKDQAETATNTNTVSLDEGNVNSIKSVKELYQPMDVIGLAKIKDFEELKDKVTYQDGLVEDVRLAGGIICIGRGAYKEYINGVHEGLLGPLEEPERPKDAKIEELDIPNDNVKEAKVEKDEVEEEENIYAPPPFIYPNEYRDCQMAKEFGLDSVDFNNENQMSQAISKLRDEKTGIPFFFLQPVLELRNYNVAGFTRQPERIWRFYNKRNQLIEYNEKLIRLIKGEYCPFDEDKLYAGVEEENDWPTSWLKRAKENNSEWVREFQGDARVLKLLSSYNCDCNDKKD</sequence>
<keyword evidence="4" id="KW-0813">Transport</keyword>
<evidence type="ECO:0000256" key="8">
    <source>
        <dbReference type="ARBA" id="ARBA00022989"/>
    </source>
</evidence>
<dbReference type="PANTHER" id="PTHR12358:SF101">
    <property type="entry name" value="MITOCHONDRIAL IMPORT INNER MEMBRANE TRANSLOCASE SUBUNIT TIM54"/>
    <property type="match status" value="1"/>
</dbReference>
<gene>
    <name evidence="12" type="ORF">JL09_g3001</name>
</gene>
<comment type="subcellular location">
    <subcellularLocation>
        <location evidence="1">Mitochondrion inner membrane</location>
        <topology evidence="1">Single-pass membrane protein</topology>
    </subcellularLocation>
</comment>
<dbReference type="Pfam" id="PF11711">
    <property type="entry name" value="Tim54"/>
    <property type="match status" value="1"/>
</dbReference>
<comment type="similarity">
    <text evidence="2">Belongs to the TIM54 family.</text>
</comment>
<evidence type="ECO:0000256" key="6">
    <source>
        <dbReference type="ARBA" id="ARBA00022792"/>
    </source>
</evidence>
<keyword evidence="11" id="KW-0472">Membrane</keyword>
<accession>A0A099NZ32</accession>
<evidence type="ECO:0000256" key="10">
    <source>
        <dbReference type="ARBA" id="ARBA00023128"/>
    </source>
</evidence>
<keyword evidence="7" id="KW-0653">Protein transport</keyword>
<dbReference type="GO" id="GO:0015031">
    <property type="term" value="P:protein transport"/>
    <property type="evidence" value="ECO:0007669"/>
    <property type="project" value="UniProtKB-KW"/>
</dbReference>
<dbReference type="GO" id="GO:0005743">
    <property type="term" value="C:mitochondrial inner membrane"/>
    <property type="evidence" value="ECO:0007669"/>
    <property type="project" value="UniProtKB-SubCell"/>
</dbReference>